<name>A0A5C5WSQ4_9BACT</name>
<evidence type="ECO:0000256" key="1">
    <source>
        <dbReference type="ARBA" id="ARBA00022737"/>
    </source>
</evidence>
<organism evidence="5 6">
    <name type="scientific">Rubripirellula amarantea</name>
    <dbReference type="NCBI Taxonomy" id="2527999"/>
    <lineage>
        <taxon>Bacteria</taxon>
        <taxon>Pseudomonadati</taxon>
        <taxon>Planctomycetota</taxon>
        <taxon>Planctomycetia</taxon>
        <taxon>Pirellulales</taxon>
        <taxon>Pirellulaceae</taxon>
        <taxon>Rubripirellula</taxon>
    </lineage>
</organism>
<feature type="compositionally biased region" description="Polar residues" evidence="4">
    <location>
        <begin position="463"/>
        <end position="477"/>
    </location>
</feature>
<feature type="region of interest" description="Disordered" evidence="4">
    <location>
        <begin position="404"/>
        <end position="490"/>
    </location>
</feature>
<keyword evidence="1" id="KW-0677">Repeat</keyword>
<feature type="repeat" description="TPR" evidence="3">
    <location>
        <begin position="160"/>
        <end position="193"/>
    </location>
</feature>
<evidence type="ECO:0000313" key="6">
    <source>
        <dbReference type="Proteomes" id="UP000316598"/>
    </source>
</evidence>
<evidence type="ECO:0000313" key="5">
    <source>
        <dbReference type="EMBL" id="TWT53538.1"/>
    </source>
</evidence>
<keyword evidence="2 3" id="KW-0802">TPR repeat</keyword>
<feature type="compositionally biased region" description="Low complexity" evidence="4">
    <location>
        <begin position="444"/>
        <end position="462"/>
    </location>
</feature>
<dbReference type="Pfam" id="PF13181">
    <property type="entry name" value="TPR_8"/>
    <property type="match status" value="1"/>
</dbReference>
<feature type="compositionally biased region" description="Low complexity" evidence="4">
    <location>
        <begin position="368"/>
        <end position="387"/>
    </location>
</feature>
<evidence type="ECO:0000256" key="2">
    <source>
        <dbReference type="ARBA" id="ARBA00022803"/>
    </source>
</evidence>
<feature type="compositionally biased region" description="Low complexity" evidence="4">
    <location>
        <begin position="340"/>
        <end position="360"/>
    </location>
</feature>
<feature type="repeat" description="TPR" evidence="3">
    <location>
        <begin position="126"/>
        <end position="159"/>
    </location>
</feature>
<dbReference type="PANTHER" id="PTHR44858:SF1">
    <property type="entry name" value="UDP-N-ACETYLGLUCOSAMINE--PEPTIDE N-ACETYLGLUCOSAMINYLTRANSFERASE SPINDLY-RELATED"/>
    <property type="match status" value="1"/>
</dbReference>
<proteinExistence type="predicted"/>
<evidence type="ECO:0000256" key="3">
    <source>
        <dbReference type="PROSITE-ProRule" id="PRU00339"/>
    </source>
</evidence>
<gene>
    <name evidence="5" type="ORF">Pla22_11670</name>
</gene>
<sequence length="490" mass="50714">MKPAKQVRRAILTVLITGSTFGLTGCASKGFSVASLNPFSRNAPEGITSETGANPGITESIAASGKSAGATVKSVSTSVGSSAKSMFGKSTNAVASVFRRDSADSTDQVDKTDPLRLDNKPDKIDPEVFVANGQLWESTGDASKAMESYTKALEQDPKHSPALTSMARLQFRQGNLDQAVTYFQRAIAEKPQDAGLHNDLGLTLSKLGNQAAAVASLEKALQIAPGTSRYANNLASVRFEAGDANAAMTVLMQNNKPAVAHFNMAYLHYKAGQMPQAQTHLSEAMKFEPQAQGDTATGRAIQRSRDMLAQINSMHNTNSIAQTQARPTFGGAVTPPASPVAPSAQPAASGTTVAASSAPGNITYPSMPSYSSPVQQTSQSVSTTPASTVAKAPASTTVPANTAISAITPPPATNSNLPIASATPSTTTPVPKWNTWNQAVGQQPAASDPAATTASLPAATESKVQPASTEEPASTGFTLPDNFQMPGTTY</sequence>
<feature type="repeat" description="TPR" evidence="3">
    <location>
        <begin position="258"/>
        <end position="291"/>
    </location>
</feature>
<dbReference type="RefSeq" id="WP_242631817.1">
    <property type="nucleotide sequence ID" value="NZ_SJPI01000001.1"/>
</dbReference>
<dbReference type="Gene3D" id="1.25.40.10">
    <property type="entry name" value="Tetratricopeptide repeat domain"/>
    <property type="match status" value="1"/>
</dbReference>
<feature type="repeat" description="TPR" evidence="3">
    <location>
        <begin position="194"/>
        <end position="227"/>
    </location>
</feature>
<dbReference type="InterPro" id="IPR050498">
    <property type="entry name" value="Ycf3"/>
</dbReference>
<dbReference type="SUPFAM" id="SSF48452">
    <property type="entry name" value="TPR-like"/>
    <property type="match status" value="1"/>
</dbReference>
<dbReference type="PROSITE" id="PS50005">
    <property type="entry name" value="TPR"/>
    <property type="match status" value="4"/>
</dbReference>
<dbReference type="EMBL" id="SJPI01000001">
    <property type="protein sequence ID" value="TWT53538.1"/>
    <property type="molecule type" value="Genomic_DNA"/>
</dbReference>
<dbReference type="PANTHER" id="PTHR44858">
    <property type="entry name" value="TETRATRICOPEPTIDE REPEAT PROTEIN 6"/>
    <property type="match status" value="1"/>
</dbReference>
<dbReference type="PROSITE" id="PS51257">
    <property type="entry name" value="PROKAR_LIPOPROTEIN"/>
    <property type="match status" value="1"/>
</dbReference>
<dbReference type="Proteomes" id="UP000316598">
    <property type="component" value="Unassembled WGS sequence"/>
</dbReference>
<evidence type="ECO:0000256" key="4">
    <source>
        <dbReference type="SAM" id="MobiDB-lite"/>
    </source>
</evidence>
<feature type="region of interest" description="Disordered" evidence="4">
    <location>
        <begin position="335"/>
        <end position="387"/>
    </location>
</feature>
<dbReference type="Pfam" id="PF14559">
    <property type="entry name" value="TPR_19"/>
    <property type="match status" value="1"/>
</dbReference>
<dbReference type="AlphaFoldDB" id="A0A5C5WSQ4"/>
<feature type="region of interest" description="Disordered" evidence="4">
    <location>
        <begin position="100"/>
        <end position="123"/>
    </location>
</feature>
<comment type="caution">
    <text evidence="5">The sequence shown here is derived from an EMBL/GenBank/DDBJ whole genome shotgun (WGS) entry which is preliminary data.</text>
</comment>
<dbReference type="InterPro" id="IPR019734">
    <property type="entry name" value="TPR_rpt"/>
</dbReference>
<keyword evidence="6" id="KW-1185">Reference proteome</keyword>
<reference evidence="5 6" key="1">
    <citation type="submission" date="2019-02" db="EMBL/GenBank/DDBJ databases">
        <title>Deep-cultivation of Planctomycetes and their phenomic and genomic characterization uncovers novel biology.</title>
        <authorList>
            <person name="Wiegand S."/>
            <person name="Jogler M."/>
            <person name="Boedeker C."/>
            <person name="Pinto D."/>
            <person name="Vollmers J."/>
            <person name="Rivas-Marin E."/>
            <person name="Kohn T."/>
            <person name="Peeters S.H."/>
            <person name="Heuer A."/>
            <person name="Rast P."/>
            <person name="Oberbeckmann S."/>
            <person name="Bunk B."/>
            <person name="Jeske O."/>
            <person name="Meyerdierks A."/>
            <person name="Storesund J.E."/>
            <person name="Kallscheuer N."/>
            <person name="Luecker S."/>
            <person name="Lage O.M."/>
            <person name="Pohl T."/>
            <person name="Merkel B.J."/>
            <person name="Hornburger P."/>
            <person name="Mueller R.-W."/>
            <person name="Bruemmer F."/>
            <person name="Labrenz M."/>
            <person name="Spormann A.M."/>
            <person name="Op Den Camp H."/>
            <person name="Overmann J."/>
            <person name="Amann R."/>
            <person name="Jetten M.S.M."/>
            <person name="Mascher T."/>
            <person name="Medema M.H."/>
            <person name="Devos D.P."/>
            <person name="Kaster A.-K."/>
            <person name="Ovreas L."/>
            <person name="Rohde M."/>
            <person name="Galperin M.Y."/>
            <person name="Jogler C."/>
        </authorList>
    </citation>
    <scope>NUCLEOTIDE SEQUENCE [LARGE SCALE GENOMIC DNA]</scope>
    <source>
        <strain evidence="5 6">Pla22</strain>
    </source>
</reference>
<dbReference type="InterPro" id="IPR011990">
    <property type="entry name" value="TPR-like_helical_dom_sf"/>
</dbReference>
<protein>
    <submittedName>
        <fullName evidence="5">Photosystem I assembly protein Ycf3</fullName>
    </submittedName>
</protein>
<dbReference type="SMART" id="SM00028">
    <property type="entry name" value="TPR"/>
    <property type="match status" value="4"/>
</dbReference>
<feature type="compositionally biased region" description="Low complexity" evidence="4">
    <location>
        <begin position="420"/>
        <end position="429"/>
    </location>
</feature>
<accession>A0A5C5WSQ4</accession>